<organism evidence="2 3">
    <name type="scientific">Candidatus Onthenecus intestinigallinarum</name>
    <dbReference type="NCBI Taxonomy" id="2840875"/>
    <lineage>
        <taxon>Bacteria</taxon>
        <taxon>Bacillati</taxon>
        <taxon>Bacillota</taxon>
        <taxon>Clostridia</taxon>
        <taxon>Eubacteriales</taxon>
        <taxon>Candidatus Onthenecus</taxon>
    </lineage>
</organism>
<reference evidence="2" key="1">
    <citation type="submission" date="2020-10" db="EMBL/GenBank/DDBJ databases">
        <authorList>
            <person name="Gilroy R."/>
        </authorList>
    </citation>
    <scope>NUCLEOTIDE SEQUENCE</scope>
    <source>
        <strain evidence="2">ChiSxjej2B14-6234</strain>
    </source>
</reference>
<dbReference type="SMART" id="SM00052">
    <property type="entry name" value="EAL"/>
    <property type="match status" value="1"/>
</dbReference>
<dbReference type="GO" id="GO:0071111">
    <property type="term" value="F:cyclic-guanylate-specific phosphodiesterase activity"/>
    <property type="evidence" value="ECO:0007669"/>
    <property type="project" value="InterPro"/>
</dbReference>
<dbReference type="SUPFAM" id="SSF141868">
    <property type="entry name" value="EAL domain-like"/>
    <property type="match status" value="1"/>
</dbReference>
<name>A0A9D0ZAW6_9FIRM</name>
<feature type="domain" description="EAL" evidence="1">
    <location>
        <begin position="1"/>
        <end position="246"/>
    </location>
</feature>
<dbReference type="InterPro" id="IPR050706">
    <property type="entry name" value="Cyclic-di-GMP_PDE-like"/>
</dbReference>
<dbReference type="InterPro" id="IPR035919">
    <property type="entry name" value="EAL_sf"/>
</dbReference>
<dbReference type="Proteomes" id="UP000886887">
    <property type="component" value="Unassembled WGS sequence"/>
</dbReference>
<dbReference type="AlphaFoldDB" id="A0A9D0ZAW6"/>
<dbReference type="PANTHER" id="PTHR33121">
    <property type="entry name" value="CYCLIC DI-GMP PHOSPHODIESTERASE PDEF"/>
    <property type="match status" value="1"/>
</dbReference>
<protein>
    <submittedName>
        <fullName evidence="2">EAL domain-containing protein</fullName>
    </submittedName>
</protein>
<dbReference type="CDD" id="cd01948">
    <property type="entry name" value="EAL"/>
    <property type="match status" value="1"/>
</dbReference>
<evidence type="ECO:0000259" key="1">
    <source>
        <dbReference type="PROSITE" id="PS50883"/>
    </source>
</evidence>
<evidence type="ECO:0000313" key="3">
    <source>
        <dbReference type="Proteomes" id="UP000886887"/>
    </source>
</evidence>
<sequence length="252" mass="28667">MIRDDALELYGQPKWTFGKNTCNTYEVFAERIRRPDGESVPAQELIRTVEADEELTRIFYAWFMERAMEAAVRLTAETDSNVTLSINVLAAQANEPDFCERVLGMMERTKMRPYKLQFELSEAQRLTPTGVANINRLHDEVGIAMLLGNFGTGHSNIDLLREVHVDGLELDRSFASGVPDDEQTCKVLVAIAHFADTLDLFVCAKGIETGEQFEFFEHLEFLKGQGYMIGPPMPMEELRDYIKMHAKRRAHG</sequence>
<gene>
    <name evidence="2" type="ORF">IAB73_09475</name>
</gene>
<dbReference type="PROSITE" id="PS50883">
    <property type="entry name" value="EAL"/>
    <property type="match status" value="1"/>
</dbReference>
<reference evidence="2" key="2">
    <citation type="journal article" date="2021" name="PeerJ">
        <title>Extensive microbial diversity within the chicken gut microbiome revealed by metagenomics and culture.</title>
        <authorList>
            <person name="Gilroy R."/>
            <person name="Ravi A."/>
            <person name="Getino M."/>
            <person name="Pursley I."/>
            <person name="Horton D.L."/>
            <person name="Alikhan N.F."/>
            <person name="Baker D."/>
            <person name="Gharbi K."/>
            <person name="Hall N."/>
            <person name="Watson M."/>
            <person name="Adriaenssens E.M."/>
            <person name="Foster-Nyarko E."/>
            <person name="Jarju S."/>
            <person name="Secka A."/>
            <person name="Antonio M."/>
            <person name="Oren A."/>
            <person name="Chaudhuri R.R."/>
            <person name="La Ragione R."/>
            <person name="Hildebrand F."/>
            <person name="Pallen M.J."/>
        </authorList>
    </citation>
    <scope>NUCLEOTIDE SEQUENCE</scope>
    <source>
        <strain evidence="2">ChiSxjej2B14-6234</strain>
    </source>
</reference>
<evidence type="ECO:0000313" key="2">
    <source>
        <dbReference type="EMBL" id="HIQ72422.1"/>
    </source>
</evidence>
<dbReference type="EMBL" id="DVFJ01000035">
    <property type="protein sequence ID" value="HIQ72422.1"/>
    <property type="molecule type" value="Genomic_DNA"/>
</dbReference>
<dbReference type="Pfam" id="PF00563">
    <property type="entry name" value="EAL"/>
    <property type="match status" value="1"/>
</dbReference>
<proteinExistence type="predicted"/>
<dbReference type="PANTHER" id="PTHR33121:SF70">
    <property type="entry name" value="SIGNALING PROTEIN YKOW"/>
    <property type="match status" value="1"/>
</dbReference>
<comment type="caution">
    <text evidence="2">The sequence shown here is derived from an EMBL/GenBank/DDBJ whole genome shotgun (WGS) entry which is preliminary data.</text>
</comment>
<dbReference type="Gene3D" id="3.20.20.450">
    <property type="entry name" value="EAL domain"/>
    <property type="match status" value="1"/>
</dbReference>
<dbReference type="InterPro" id="IPR001633">
    <property type="entry name" value="EAL_dom"/>
</dbReference>
<accession>A0A9D0ZAW6</accession>